<sequence>MDSVEVIGVGMYRSSKVIGLVALLGTAALGFPGLAAAAPTDPGVAERCARKSASYADFKNCVEQGNPGGELDGQTAGPDKNRPSGPSERGGSDHSGDESPDVPDQSGNAGGQAGNASNQAGNAGGQSGYAGNQAGSQSGYAGNQAGNAGNQTRIEGR</sequence>
<keyword evidence="4" id="KW-1185">Reference proteome</keyword>
<keyword evidence="2" id="KW-0732">Signal</keyword>
<name>A0ABR4ZDT8_9NOCA</name>
<accession>A0ABR4ZDT8</accession>
<comment type="caution">
    <text evidence="3">The sequence shown here is derived from an EMBL/GenBank/DDBJ whole genome shotgun (WGS) entry which is preliminary data.</text>
</comment>
<gene>
    <name evidence="3" type="ORF">FG87_18470</name>
</gene>
<dbReference type="EMBL" id="JNFP01000020">
    <property type="protein sequence ID" value="KIA63530.1"/>
    <property type="molecule type" value="Genomic_DNA"/>
</dbReference>
<evidence type="ECO:0000256" key="2">
    <source>
        <dbReference type="SAM" id="SignalP"/>
    </source>
</evidence>
<evidence type="ECO:0000256" key="1">
    <source>
        <dbReference type="SAM" id="MobiDB-lite"/>
    </source>
</evidence>
<feature type="region of interest" description="Disordered" evidence="1">
    <location>
        <begin position="60"/>
        <end position="157"/>
    </location>
</feature>
<protein>
    <submittedName>
        <fullName evidence="3">Uncharacterized protein</fullName>
    </submittedName>
</protein>
<feature type="chain" id="PRO_5046461088" evidence="2">
    <location>
        <begin position="38"/>
        <end position="157"/>
    </location>
</feature>
<organism evidence="3 4">
    <name type="scientific">Nocardia vulneris</name>
    <dbReference type="NCBI Taxonomy" id="1141657"/>
    <lineage>
        <taxon>Bacteria</taxon>
        <taxon>Bacillati</taxon>
        <taxon>Actinomycetota</taxon>
        <taxon>Actinomycetes</taxon>
        <taxon>Mycobacteriales</taxon>
        <taxon>Nocardiaceae</taxon>
        <taxon>Nocardia</taxon>
    </lineage>
</organism>
<evidence type="ECO:0000313" key="3">
    <source>
        <dbReference type="EMBL" id="KIA63530.1"/>
    </source>
</evidence>
<dbReference type="RefSeq" id="WP_043672040.1">
    <property type="nucleotide sequence ID" value="NZ_BDCI01000043.1"/>
</dbReference>
<feature type="signal peptide" evidence="2">
    <location>
        <begin position="1"/>
        <end position="37"/>
    </location>
</feature>
<reference evidence="3 4" key="1">
    <citation type="journal article" date="2014" name="Int. J. Syst. Evol. Microbiol.">
        <title>Nocardia vulneris sp. nov., isolated from wounds of human patients in North America.</title>
        <authorList>
            <person name="Lasker B.A."/>
            <person name="Bell M."/>
            <person name="Klenk H.P."/>
            <person name="Sproer C."/>
            <person name="Schumann C."/>
            <person name="Schumann P."/>
            <person name="Brown J.M."/>
        </authorList>
    </citation>
    <scope>NUCLEOTIDE SEQUENCE [LARGE SCALE GENOMIC DNA]</scope>
    <source>
        <strain evidence="3 4">W9851</strain>
    </source>
</reference>
<proteinExistence type="predicted"/>
<evidence type="ECO:0000313" key="4">
    <source>
        <dbReference type="Proteomes" id="UP000031364"/>
    </source>
</evidence>
<feature type="compositionally biased region" description="Low complexity" evidence="1">
    <location>
        <begin position="129"/>
        <end position="151"/>
    </location>
</feature>
<dbReference type="Proteomes" id="UP000031364">
    <property type="component" value="Unassembled WGS sequence"/>
</dbReference>